<dbReference type="GO" id="GO:0000049">
    <property type="term" value="F:tRNA binding"/>
    <property type="evidence" value="ECO:0007669"/>
    <property type="project" value="InterPro"/>
</dbReference>
<dbReference type="FunFam" id="3.40.50.620:FF:000111">
    <property type="entry name" value="Mitochondrial isoleucyl-tRNA synthetase"/>
    <property type="match status" value="1"/>
</dbReference>
<dbReference type="Pfam" id="PF00133">
    <property type="entry name" value="tRNA-synt_1"/>
    <property type="match status" value="1"/>
</dbReference>
<dbReference type="GO" id="GO:0032543">
    <property type="term" value="P:mitochondrial translation"/>
    <property type="evidence" value="ECO:0007669"/>
    <property type="project" value="TreeGrafter"/>
</dbReference>
<comment type="similarity">
    <text evidence="3">Belongs to the class-I aminoacyl-tRNA synthetase family.</text>
</comment>
<keyword evidence="7" id="KW-0067">ATP-binding</keyword>
<dbReference type="InterPro" id="IPR050081">
    <property type="entry name" value="Ile-tRNA_ligase"/>
</dbReference>
<dbReference type="GO" id="GO:0006428">
    <property type="term" value="P:isoleucyl-tRNA aminoacylation"/>
    <property type="evidence" value="ECO:0007669"/>
    <property type="project" value="InterPro"/>
</dbReference>
<dbReference type="Gene3D" id="3.40.50.620">
    <property type="entry name" value="HUPs"/>
    <property type="match status" value="2"/>
</dbReference>
<dbReference type="SUPFAM" id="SSF47323">
    <property type="entry name" value="Anticodon-binding domain of a subclass of class I aminoacyl-tRNA synthetases"/>
    <property type="match status" value="1"/>
</dbReference>
<gene>
    <name evidence="15" type="ORF">K493DRAFT_330942</name>
</gene>
<dbReference type="EC" id="6.1.1.5" evidence="4"/>
<evidence type="ECO:0000256" key="1">
    <source>
        <dbReference type="ARBA" id="ARBA00004173"/>
    </source>
</evidence>
<evidence type="ECO:0000256" key="12">
    <source>
        <dbReference type="ARBA" id="ARBA00068280"/>
    </source>
</evidence>
<evidence type="ECO:0000256" key="7">
    <source>
        <dbReference type="ARBA" id="ARBA00022840"/>
    </source>
</evidence>
<proteinExistence type="inferred from homology"/>
<dbReference type="HAMAP" id="MF_02002">
    <property type="entry name" value="Ile_tRNA_synth_type1"/>
    <property type="match status" value="1"/>
</dbReference>
<dbReference type="GO" id="GO:0005524">
    <property type="term" value="F:ATP binding"/>
    <property type="evidence" value="ECO:0007669"/>
    <property type="project" value="UniProtKB-KW"/>
</dbReference>
<keyword evidence="6" id="KW-0547">Nucleotide-binding</keyword>
<evidence type="ECO:0000256" key="4">
    <source>
        <dbReference type="ARBA" id="ARBA00013165"/>
    </source>
</evidence>
<dbReference type="EMBL" id="MCFE01000396">
    <property type="protein sequence ID" value="ORX90165.1"/>
    <property type="molecule type" value="Genomic_DNA"/>
</dbReference>
<dbReference type="Gene3D" id="1.10.730.20">
    <property type="match status" value="1"/>
</dbReference>
<feature type="domain" description="Aminoacyl-tRNA synthetase class Ia" evidence="13">
    <location>
        <begin position="96"/>
        <end position="717"/>
    </location>
</feature>
<dbReference type="GO" id="GO:0002161">
    <property type="term" value="F:aminoacyl-tRNA deacylase activity"/>
    <property type="evidence" value="ECO:0007669"/>
    <property type="project" value="InterPro"/>
</dbReference>
<dbReference type="InterPro" id="IPR002301">
    <property type="entry name" value="Ile-tRNA-ligase"/>
</dbReference>
<evidence type="ECO:0000313" key="15">
    <source>
        <dbReference type="EMBL" id="ORX90165.1"/>
    </source>
</evidence>
<organism evidence="15 16">
    <name type="scientific">Basidiobolus meristosporus CBS 931.73</name>
    <dbReference type="NCBI Taxonomy" id="1314790"/>
    <lineage>
        <taxon>Eukaryota</taxon>
        <taxon>Fungi</taxon>
        <taxon>Fungi incertae sedis</taxon>
        <taxon>Zoopagomycota</taxon>
        <taxon>Entomophthoromycotina</taxon>
        <taxon>Basidiobolomycetes</taxon>
        <taxon>Basidiobolales</taxon>
        <taxon>Basidiobolaceae</taxon>
        <taxon>Basidiobolus</taxon>
    </lineage>
</organism>
<protein>
    <recommendedName>
        <fullName evidence="12">Isoleucine--tRNA ligase, mitochondrial</fullName>
        <ecNumber evidence="4">6.1.1.5</ecNumber>
    </recommendedName>
    <alternativeName>
        <fullName evidence="10">Isoleucyl-tRNA synthetase</fullName>
    </alternativeName>
</protein>
<keyword evidence="5" id="KW-0436">Ligase</keyword>
<evidence type="ECO:0000256" key="11">
    <source>
        <dbReference type="ARBA" id="ARBA00048359"/>
    </source>
</evidence>
<evidence type="ECO:0000256" key="2">
    <source>
        <dbReference type="ARBA" id="ARBA00004496"/>
    </source>
</evidence>
<sequence length="946" mass="107127">MFRLQSHLRYTRSVPFLGLQARGLQREKCLLARSLSSSCQLKAKETKDTTDSINKKFSNTLLLPSTKFPLRADAAKREGQFRSRCTDELYPWQLKNNPGDYFVLHDGPPYANGDLHTGHALNKILKDIINRYKVLQGYKVHYIPGWDCHGLPIELKALSGLRSSEKQNLTPQKIREEARKCALNAVEKQKADFTSWGVMGDWENAYKTLGWHNPGFEVRQLEIFRQMVQKGYIYRQHRPVYWSPSSKTALAEAELEYKDDHESRSAYVKYPIVSLELLKGPDLSNVLPDSPDFKLNALIWTTTPWTLPANKAIAVNPELQYTIFAKQSDGAEAEHFVCASERLETVKSLFQDNESISVITELPGSKLLGSEYQNFITKEKLQIIPANYVSSESGTGMVHTAPGHGKEDYLACVKLGIPIACPVDDNGVFTEEAGPLFSGKPVLTQGTEAVINFMEEHGYLIKQEKYIHSYPYDWRTKKPVIQRATSQWFANVTELRGDAVDAIRDIKIIPETGHRRLSKFLESRTEWCISRQRSWGVPIPVIYDEETDEPLLKDEIVTHIKDLVSKHGTDCWWTLPVEELLPPTYRDNGTDTMDVWFDSGTSWTLIREALAREGDHIADVYLEGSDQHRGWFQSSLLTSVASTGKAPYGTLITHGFVLDEKGRKMSKSIGNVLEPSIIIKGGKARGRLYNLKKNPAYGTDILRLWVASTEYTKDVAIGDTIIAHVADSMRKYRNTARFMLGNLGGFSNSKRSSYDQLHMIDKYIIHQLHQFGQGVTSAYDDFTFNRVVQELNNFTNTSLSAFYFDIVKDRLYADKADSVSRLNVQTVLSNILDVYTRALAPITCHLSEEIYENAKHIYAEPSDSVFKTGWLNIDPAWKNDDIGREVDCLKALRSEVNLLLEKARKDKIIGSSLEADVGIVFDGPSPVQKLFSKYVEVPFTNEQNGI</sequence>
<dbReference type="Proteomes" id="UP000193498">
    <property type="component" value="Unassembled WGS sequence"/>
</dbReference>
<keyword evidence="16" id="KW-1185">Reference proteome</keyword>
<keyword evidence="8" id="KW-0648">Protein biosynthesis</keyword>
<dbReference type="AlphaFoldDB" id="A0A1Y1XWW9"/>
<dbReference type="InParanoid" id="A0A1Y1XWW9"/>
<evidence type="ECO:0000256" key="8">
    <source>
        <dbReference type="ARBA" id="ARBA00022917"/>
    </source>
</evidence>
<dbReference type="InterPro" id="IPR013155">
    <property type="entry name" value="M/V/L/I-tRNA-synth_anticd-bd"/>
</dbReference>
<dbReference type="PANTHER" id="PTHR42765">
    <property type="entry name" value="SOLEUCYL-TRNA SYNTHETASE"/>
    <property type="match status" value="1"/>
</dbReference>
<dbReference type="PRINTS" id="PR00984">
    <property type="entry name" value="TRNASYNTHILE"/>
</dbReference>
<dbReference type="OrthoDB" id="10264412at2759"/>
<comment type="caution">
    <text evidence="15">The sequence shown here is derived from an EMBL/GenBank/DDBJ whole genome shotgun (WGS) entry which is preliminary data.</text>
</comment>
<dbReference type="NCBIfam" id="TIGR00392">
    <property type="entry name" value="ileS"/>
    <property type="match status" value="1"/>
</dbReference>
<accession>A0A1Y1XWW9</accession>
<evidence type="ECO:0000256" key="3">
    <source>
        <dbReference type="ARBA" id="ARBA00005594"/>
    </source>
</evidence>
<dbReference type="SUPFAM" id="SSF50677">
    <property type="entry name" value="ValRS/IleRS/LeuRS editing domain"/>
    <property type="match status" value="1"/>
</dbReference>
<dbReference type="STRING" id="1314790.A0A1Y1XWW9"/>
<feature type="domain" description="Methionyl/Valyl/Leucyl/Isoleucyl-tRNA synthetase anticodon-binding" evidence="14">
    <location>
        <begin position="761"/>
        <end position="917"/>
    </location>
</feature>
<dbReference type="Gene3D" id="1.10.10.830">
    <property type="entry name" value="Ile-tRNA synthetase CP2 domain-like"/>
    <property type="match status" value="1"/>
</dbReference>
<dbReference type="InterPro" id="IPR014729">
    <property type="entry name" value="Rossmann-like_a/b/a_fold"/>
</dbReference>
<dbReference type="SUPFAM" id="SSF52374">
    <property type="entry name" value="Nucleotidylyl transferase"/>
    <property type="match status" value="1"/>
</dbReference>
<evidence type="ECO:0000313" key="16">
    <source>
        <dbReference type="Proteomes" id="UP000193498"/>
    </source>
</evidence>
<evidence type="ECO:0000259" key="14">
    <source>
        <dbReference type="Pfam" id="PF08264"/>
    </source>
</evidence>
<evidence type="ECO:0000256" key="9">
    <source>
        <dbReference type="ARBA" id="ARBA00023146"/>
    </source>
</evidence>
<dbReference type="InterPro" id="IPR009080">
    <property type="entry name" value="tRNAsynth_Ia_anticodon-bd"/>
</dbReference>
<dbReference type="CDD" id="cd07960">
    <property type="entry name" value="Anticodon_Ia_Ile_BEm"/>
    <property type="match status" value="1"/>
</dbReference>
<dbReference type="InterPro" id="IPR009008">
    <property type="entry name" value="Val/Leu/Ile-tRNA-synth_edit"/>
</dbReference>
<comment type="catalytic activity">
    <reaction evidence="11">
        <text>tRNA(Ile) + L-isoleucine + ATP = L-isoleucyl-tRNA(Ile) + AMP + diphosphate</text>
        <dbReference type="Rhea" id="RHEA:11060"/>
        <dbReference type="Rhea" id="RHEA-COMP:9666"/>
        <dbReference type="Rhea" id="RHEA-COMP:9695"/>
        <dbReference type="ChEBI" id="CHEBI:30616"/>
        <dbReference type="ChEBI" id="CHEBI:33019"/>
        <dbReference type="ChEBI" id="CHEBI:58045"/>
        <dbReference type="ChEBI" id="CHEBI:78442"/>
        <dbReference type="ChEBI" id="CHEBI:78528"/>
        <dbReference type="ChEBI" id="CHEBI:456215"/>
        <dbReference type="EC" id="6.1.1.5"/>
    </reaction>
</comment>
<dbReference type="InterPro" id="IPR033708">
    <property type="entry name" value="Anticodon_Ile_BEm"/>
</dbReference>
<dbReference type="Gene3D" id="3.90.740.10">
    <property type="entry name" value="Valyl/Leucyl/Isoleucyl-tRNA synthetase, editing domain"/>
    <property type="match status" value="1"/>
</dbReference>
<dbReference type="Pfam" id="PF08264">
    <property type="entry name" value="Anticodon_1"/>
    <property type="match status" value="1"/>
</dbReference>
<comment type="subcellular location">
    <subcellularLocation>
        <location evidence="2">Cytoplasm</location>
    </subcellularLocation>
    <subcellularLocation>
        <location evidence="1">Mitochondrion</location>
    </subcellularLocation>
</comment>
<evidence type="ECO:0000259" key="13">
    <source>
        <dbReference type="Pfam" id="PF00133"/>
    </source>
</evidence>
<dbReference type="GO" id="GO:0004822">
    <property type="term" value="F:isoleucine-tRNA ligase activity"/>
    <property type="evidence" value="ECO:0007669"/>
    <property type="project" value="UniProtKB-EC"/>
</dbReference>
<name>A0A1Y1XWW9_9FUNG</name>
<reference evidence="15 16" key="1">
    <citation type="submission" date="2016-07" db="EMBL/GenBank/DDBJ databases">
        <title>Pervasive Adenine N6-methylation of Active Genes in Fungi.</title>
        <authorList>
            <consortium name="DOE Joint Genome Institute"/>
            <person name="Mondo S.J."/>
            <person name="Dannebaum R.O."/>
            <person name="Kuo R.C."/>
            <person name="Labutti K."/>
            <person name="Haridas S."/>
            <person name="Kuo A."/>
            <person name="Salamov A."/>
            <person name="Ahrendt S.R."/>
            <person name="Lipzen A."/>
            <person name="Sullivan W."/>
            <person name="Andreopoulos W.B."/>
            <person name="Clum A."/>
            <person name="Lindquist E."/>
            <person name="Daum C."/>
            <person name="Ramamoorthy G.K."/>
            <person name="Gryganskyi A."/>
            <person name="Culley D."/>
            <person name="Magnuson J.K."/>
            <person name="James T.Y."/>
            <person name="O'Malley M.A."/>
            <person name="Stajich J.E."/>
            <person name="Spatafora J.W."/>
            <person name="Visel A."/>
            <person name="Grigoriev I.V."/>
        </authorList>
    </citation>
    <scope>NUCLEOTIDE SEQUENCE [LARGE SCALE GENOMIC DNA]</scope>
    <source>
        <strain evidence="15 16">CBS 931.73</strain>
    </source>
</reference>
<dbReference type="GO" id="GO:0005739">
    <property type="term" value="C:mitochondrion"/>
    <property type="evidence" value="ECO:0007669"/>
    <property type="project" value="UniProtKB-SubCell"/>
</dbReference>
<dbReference type="InterPro" id="IPR023585">
    <property type="entry name" value="Ile-tRNA-ligase_type1"/>
</dbReference>
<evidence type="ECO:0000256" key="6">
    <source>
        <dbReference type="ARBA" id="ARBA00022741"/>
    </source>
</evidence>
<keyword evidence="9 15" id="KW-0030">Aminoacyl-tRNA synthetase</keyword>
<evidence type="ECO:0000256" key="5">
    <source>
        <dbReference type="ARBA" id="ARBA00022598"/>
    </source>
</evidence>
<evidence type="ECO:0000256" key="10">
    <source>
        <dbReference type="ARBA" id="ARBA00032665"/>
    </source>
</evidence>
<dbReference type="InterPro" id="IPR002300">
    <property type="entry name" value="aa-tRNA-synth_Ia"/>
</dbReference>
<dbReference type="FunCoup" id="A0A1Y1XWW9">
    <property type="interactions" value="699"/>
</dbReference>
<dbReference type="PANTHER" id="PTHR42765:SF1">
    <property type="entry name" value="ISOLEUCINE--TRNA LIGASE, MITOCHONDRIAL"/>
    <property type="match status" value="1"/>
</dbReference>